<dbReference type="InterPro" id="IPR010920">
    <property type="entry name" value="LSM_dom_sf"/>
</dbReference>
<dbReference type="PANTHER" id="PTHR30221:SF1">
    <property type="entry name" value="SMALL-CONDUCTANCE MECHANOSENSITIVE CHANNEL"/>
    <property type="match status" value="1"/>
</dbReference>
<dbReference type="Pfam" id="PF05552">
    <property type="entry name" value="MS_channel_1st_1"/>
    <property type="match status" value="1"/>
</dbReference>
<keyword evidence="3" id="KW-1003">Cell membrane</keyword>
<dbReference type="SUPFAM" id="SSF50182">
    <property type="entry name" value="Sm-like ribonucleoproteins"/>
    <property type="match status" value="1"/>
</dbReference>
<dbReference type="InterPro" id="IPR011066">
    <property type="entry name" value="MscS_channel_C_sf"/>
</dbReference>
<proteinExistence type="inferred from homology"/>
<gene>
    <name evidence="11" type="ORF">PPG34_07945</name>
</gene>
<dbReference type="Proteomes" id="UP001250932">
    <property type="component" value="Unassembled WGS sequence"/>
</dbReference>
<evidence type="ECO:0000256" key="7">
    <source>
        <dbReference type="SAM" id="Phobius"/>
    </source>
</evidence>
<accession>A0ABU3K7B8</accession>
<organism evidence="11 12">
    <name type="scientific">Candidatus Nitronereus thalassa</name>
    <dbReference type="NCBI Taxonomy" id="3020898"/>
    <lineage>
        <taxon>Bacteria</taxon>
        <taxon>Pseudomonadati</taxon>
        <taxon>Nitrospirota</taxon>
        <taxon>Nitrospiria</taxon>
        <taxon>Nitrospirales</taxon>
        <taxon>Nitrospiraceae</taxon>
        <taxon>Candidatus Nitronereus</taxon>
    </lineage>
</organism>
<evidence type="ECO:0000259" key="10">
    <source>
        <dbReference type="Pfam" id="PF21088"/>
    </source>
</evidence>
<evidence type="ECO:0000256" key="2">
    <source>
        <dbReference type="ARBA" id="ARBA00008017"/>
    </source>
</evidence>
<dbReference type="InterPro" id="IPR045275">
    <property type="entry name" value="MscS_archaea/bacteria_type"/>
</dbReference>
<keyword evidence="12" id="KW-1185">Reference proteome</keyword>
<dbReference type="Pfam" id="PF00924">
    <property type="entry name" value="MS_channel_2nd"/>
    <property type="match status" value="1"/>
</dbReference>
<dbReference type="InterPro" id="IPR049278">
    <property type="entry name" value="MS_channel_C"/>
</dbReference>
<dbReference type="PANTHER" id="PTHR30221">
    <property type="entry name" value="SMALL-CONDUCTANCE MECHANOSENSITIVE CHANNEL"/>
    <property type="match status" value="1"/>
</dbReference>
<feature type="domain" description="Mechanosensitive ion channel transmembrane helices 2/3" evidence="10">
    <location>
        <begin position="64"/>
        <end position="105"/>
    </location>
</feature>
<evidence type="ECO:0000256" key="5">
    <source>
        <dbReference type="ARBA" id="ARBA00022989"/>
    </source>
</evidence>
<name>A0ABU3K7B8_9BACT</name>
<feature type="transmembrane region" description="Helical" evidence="7">
    <location>
        <begin position="16"/>
        <end position="40"/>
    </location>
</feature>
<evidence type="ECO:0000259" key="9">
    <source>
        <dbReference type="Pfam" id="PF21082"/>
    </source>
</evidence>
<dbReference type="Gene3D" id="1.10.287.1260">
    <property type="match status" value="1"/>
</dbReference>
<feature type="domain" description="Mechanosensitive ion channel MscS C-terminal" evidence="9">
    <location>
        <begin position="179"/>
        <end position="261"/>
    </location>
</feature>
<evidence type="ECO:0000256" key="6">
    <source>
        <dbReference type="ARBA" id="ARBA00023136"/>
    </source>
</evidence>
<dbReference type="RefSeq" id="WP_313832659.1">
    <property type="nucleotide sequence ID" value="NZ_JAQOUE010000001.1"/>
</dbReference>
<evidence type="ECO:0000313" key="12">
    <source>
        <dbReference type="Proteomes" id="UP001250932"/>
    </source>
</evidence>
<dbReference type="Pfam" id="PF21082">
    <property type="entry name" value="MS_channel_3rd"/>
    <property type="match status" value="1"/>
</dbReference>
<dbReference type="SUPFAM" id="SSF82689">
    <property type="entry name" value="Mechanosensitive channel protein MscS (YggB), C-terminal domain"/>
    <property type="match status" value="1"/>
</dbReference>
<dbReference type="Gene3D" id="3.30.70.100">
    <property type="match status" value="1"/>
</dbReference>
<keyword evidence="4 7" id="KW-0812">Transmembrane</keyword>
<protein>
    <submittedName>
        <fullName evidence="11">Mechanosensitive ion channel</fullName>
    </submittedName>
</protein>
<feature type="domain" description="Mechanosensitive ion channel MscS" evidence="8">
    <location>
        <begin position="107"/>
        <end position="173"/>
    </location>
</feature>
<dbReference type="Gene3D" id="2.30.30.60">
    <property type="match status" value="1"/>
</dbReference>
<reference evidence="11 12" key="1">
    <citation type="journal article" date="2023" name="ISME J.">
        <title>Cultivation and genomic characterization of novel and ubiquitous marine nitrite-oxidizing bacteria from the Nitrospirales.</title>
        <authorList>
            <person name="Mueller A.J."/>
            <person name="Daebeler A."/>
            <person name="Herbold C.W."/>
            <person name="Kirkegaard R.H."/>
            <person name="Daims H."/>
        </authorList>
    </citation>
    <scope>NUCLEOTIDE SEQUENCE [LARGE SCALE GENOMIC DNA]</scope>
    <source>
        <strain evidence="11 12">EB</strain>
    </source>
</reference>
<dbReference type="InterPro" id="IPR049142">
    <property type="entry name" value="MS_channel_1st"/>
</dbReference>
<dbReference type="Pfam" id="PF21088">
    <property type="entry name" value="MS_channel_1st"/>
    <property type="match status" value="1"/>
</dbReference>
<evidence type="ECO:0000256" key="4">
    <source>
        <dbReference type="ARBA" id="ARBA00022692"/>
    </source>
</evidence>
<evidence type="ECO:0000313" key="11">
    <source>
        <dbReference type="EMBL" id="MDT7042281.1"/>
    </source>
</evidence>
<dbReference type="InterPro" id="IPR006685">
    <property type="entry name" value="MscS_channel_2nd"/>
</dbReference>
<evidence type="ECO:0000256" key="3">
    <source>
        <dbReference type="ARBA" id="ARBA00022475"/>
    </source>
</evidence>
<comment type="caution">
    <text evidence="11">The sequence shown here is derived from an EMBL/GenBank/DDBJ whole genome shotgun (WGS) entry which is preliminary data.</text>
</comment>
<sequence length="275" mass="29698">MDSSLEQITEQGVGLLIYYGMSLLGAIVIFILGRMLAGWAQNTTKKFLERTGKIDQTICDFLSNCARYVILIFTFIMVLSQFGVETTSLIAIFGAAGLAIGLALQGTLSNVAAGVMLLIFRPFKVGDYVEAAGVAGTVKSITLFVTELATPDNVQILSPNASVWGATVKNYSHHSTRRVDFVVGIDYSDNIDKAMETLHAAINADARVLKDPAPMVVVGNLGDNSVDLTVRVWCNAGDYWGLKFDLTKAFKEKLDAAGISIPFPQRTVHLVKAEG</sequence>
<comment type="subcellular location">
    <subcellularLocation>
        <location evidence="1">Cell membrane</location>
        <topology evidence="1">Multi-pass membrane protein</topology>
    </subcellularLocation>
</comment>
<dbReference type="InterPro" id="IPR023408">
    <property type="entry name" value="MscS_beta-dom_sf"/>
</dbReference>
<keyword evidence="5 7" id="KW-1133">Transmembrane helix</keyword>
<feature type="transmembrane region" description="Helical" evidence="7">
    <location>
        <begin position="61"/>
        <end position="84"/>
    </location>
</feature>
<dbReference type="InterPro" id="IPR011014">
    <property type="entry name" value="MscS_channel_TM-2"/>
</dbReference>
<evidence type="ECO:0000256" key="1">
    <source>
        <dbReference type="ARBA" id="ARBA00004651"/>
    </source>
</evidence>
<dbReference type="SUPFAM" id="SSF82861">
    <property type="entry name" value="Mechanosensitive channel protein MscS (YggB), transmembrane region"/>
    <property type="match status" value="1"/>
</dbReference>
<keyword evidence="6 7" id="KW-0472">Membrane</keyword>
<evidence type="ECO:0000259" key="8">
    <source>
        <dbReference type="Pfam" id="PF00924"/>
    </source>
</evidence>
<feature type="transmembrane region" description="Helical" evidence="7">
    <location>
        <begin position="90"/>
        <end position="120"/>
    </location>
</feature>
<comment type="similarity">
    <text evidence="2">Belongs to the MscS (TC 1.A.23) family.</text>
</comment>
<dbReference type="EMBL" id="JAQOUE010000001">
    <property type="protein sequence ID" value="MDT7042281.1"/>
    <property type="molecule type" value="Genomic_DNA"/>
</dbReference>
<dbReference type="InterPro" id="IPR008910">
    <property type="entry name" value="MSC_TM_helix"/>
</dbReference>